<organism evidence="1 2">
    <name type="scientific">Nostocoides jenkinsii Ben 74</name>
    <dbReference type="NCBI Taxonomy" id="1193518"/>
    <lineage>
        <taxon>Bacteria</taxon>
        <taxon>Bacillati</taxon>
        <taxon>Actinomycetota</taxon>
        <taxon>Actinomycetes</taxon>
        <taxon>Micrococcales</taxon>
        <taxon>Intrasporangiaceae</taxon>
        <taxon>Nostocoides</taxon>
    </lineage>
</organism>
<sequence length="88" mass="8827">MARSSVPSLGSRAMAWMCVMATGFALALGGAVTELGGVMVVGAAVWPAGVEEPAGVAVAPHAVRVVLAARAAAARSSRLPRGVLMRRS</sequence>
<dbReference type="Proteomes" id="UP000035720">
    <property type="component" value="Unassembled WGS sequence"/>
</dbReference>
<evidence type="ECO:0000313" key="2">
    <source>
        <dbReference type="Proteomes" id="UP000035720"/>
    </source>
</evidence>
<dbReference type="EMBL" id="CAJC01000195">
    <property type="protein sequence ID" value="CCI54727.1"/>
    <property type="molecule type" value="Genomic_DNA"/>
</dbReference>
<keyword evidence="2" id="KW-1185">Reference proteome</keyword>
<gene>
    <name evidence="1" type="ORF">BN13_800028</name>
</gene>
<proteinExistence type="predicted"/>
<dbReference type="AlphaFoldDB" id="A0A077MGS5"/>
<evidence type="ECO:0000313" key="1">
    <source>
        <dbReference type="EMBL" id="CCI54727.1"/>
    </source>
</evidence>
<name>A0A077MGS5_9MICO</name>
<comment type="caution">
    <text evidence="1">The sequence shown here is derived from an EMBL/GenBank/DDBJ whole genome shotgun (WGS) entry which is preliminary data.</text>
</comment>
<reference evidence="1 2" key="1">
    <citation type="journal article" date="2013" name="ISME J.">
        <title>A metabolic model for members of the genus Tetrasphaera involved in enhanced biological phosphorus removal.</title>
        <authorList>
            <person name="Kristiansen R."/>
            <person name="Nguyen H.T.T."/>
            <person name="Saunders A.M."/>
            <person name="Nielsen J.L."/>
            <person name="Wimmer R."/>
            <person name="Le V.Q."/>
            <person name="McIlroy S.J."/>
            <person name="Petrovski S."/>
            <person name="Seviour R.J."/>
            <person name="Calteau A."/>
            <person name="Nielsen K.L."/>
            <person name="Nielsen P.H."/>
        </authorList>
    </citation>
    <scope>NUCLEOTIDE SEQUENCE [LARGE SCALE GENOMIC DNA]</scope>
    <source>
        <strain evidence="1 2">Ben 74</strain>
    </source>
</reference>
<accession>A0A077MGS5</accession>
<protein>
    <submittedName>
        <fullName evidence="1">Uncharacterized protein</fullName>
    </submittedName>
</protein>